<organism evidence="1 2">
    <name type="scientific">Marchantia polymorpha subsp. ruderalis</name>
    <dbReference type="NCBI Taxonomy" id="1480154"/>
    <lineage>
        <taxon>Eukaryota</taxon>
        <taxon>Viridiplantae</taxon>
        <taxon>Streptophyta</taxon>
        <taxon>Embryophyta</taxon>
        <taxon>Marchantiophyta</taxon>
        <taxon>Marchantiopsida</taxon>
        <taxon>Marchantiidae</taxon>
        <taxon>Marchantiales</taxon>
        <taxon>Marchantiaceae</taxon>
        <taxon>Marchantia</taxon>
    </lineage>
</organism>
<accession>A0A176WGU8</accession>
<dbReference type="AlphaFoldDB" id="A0A176WGU8"/>
<dbReference type="Gene3D" id="2.60.270.20">
    <property type="entry name" value="Cytolysin/lectin"/>
    <property type="match status" value="1"/>
</dbReference>
<comment type="caution">
    <text evidence="1">The sequence shown here is derived from an EMBL/GenBank/DDBJ whole genome shotgun (WGS) entry which is preliminary data.</text>
</comment>
<dbReference type="Pfam" id="PF07367">
    <property type="entry name" value="FB_lectin"/>
    <property type="match status" value="1"/>
</dbReference>
<dbReference type="InterPro" id="IPR015926">
    <property type="entry name" value="Cytolysin/lectin"/>
</dbReference>
<gene>
    <name evidence="1" type="ORF">AXG93_586s1000</name>
</gene>
<keyword evidence="2" id="KW-1185">Reference proteome</keyword>
<reference evidence="1" key="1">
    <citation type="submission" date="2016-03" db="EMBL/GenBank/DDBJ databases">
        <title>Mechanisms controlling the formation of the plant cell surface in tip-growing cells are functionally conserved among land plants.</title>
        <authorList>
            <person name="Honkanen S."/>
            <person name="Jones V.A."/>
            <person name="Morieri G."/>
            <person name="Champion C."/>
            <person name="Hetherington A.J."/>
            <person name="Kelly S."/>
            <person name="Saint-Marcoux D."/>
            <person name="Proust H."/>
            <person name="Prescott H."/>
            <person name="Dolan L."/>
        </authorList>
    </citation>
    <scope>NUCLEOTIDE SEQUENCE [LARGE SCALE GENOMIC DNA]</scope>
    <source>
        <tissue evidence="1">Whole gametophyte</tissue>
    </source>
</reference>
<protein>
    <recommendedName>
        <fullName evidence="3">Lectin</fullName>
    </recommendedName>
</protein>
<dbReference type="SUPFAM" id="SSF63724">
    <property type="entry name" value="Cytolysin/lectin"/>
    <property type="match status" value="1"/>
</dbReference>
<evidence type="ECO:0008006" key="3">
    <source>
        <dbReference type="Google" id="ProtNLM"/>
    </source>
</evidence>
<evidence type="ECO:0000313" key="1">
    <source>
        <dbReference type="EMBL" id="OAE32460.1"/>
    </source>
</evidence>
<evidence type="ECO:0000313" key="2">
    <source>
        <dbReference type="Proteomes" id="UP000077202"/>
    </source>
</evidence>
<name>A0A176WGU8_MARPO</name>
<dbReference type="Proteomes" id="UP000077202">
    <property type="component" value="Unassembled WGS sequence"/>
</dbReference>
<sequence>MLSTEAGLLLVDEAKMAYTIHVRVIQSKPTAWYSIVEKTAWHFALGATWREVDGEQILTMGDSGTSGLLRFENPQGDFFIVAVGVHVYKRWCDVVPDLKSTETGTAIHPTYYPVGNVLGFRYEIVQKQLATMEKKNSKGESIKVNYYKEDGNNLYATITIA</sequence>
<dbReference type="EMBL" id="LVLJ01000811">
    <property type="protein sequence ID" value="OAE32460.1"/>
    <property type="molecule type" value="Genomic_DNA"/>
</dbReference>
<proteinExistence type="predicted"/>
<dbReference type="InterPro" id="IPR009960">
    <property type="entry name" value="Fruit_body_lectin_fun"/>
</dbReference>